<name>A0A915DGW7_9BILA</name>
<dbReference type="Gene3D" id="2.170.210.20">
    <property type="entry name" value="Spindle assembly abnormal protein 6, N-terminal domain"/>
    <property type="match status" value="1"/>
</dbReference>
<dbReference type="AlphaFoldDB" id="A0A915DGW7"/>
<proteinExistence type="predicted"/>
<keyword evidence="1" id="KW-0175">Coiled coil</keyword>
<dbReference type="InterPro" id="IPR038558">
    <property type="entry name" value="SAS-6_N_sf"/>
</dbReference>
<evidence type="ECO:0000256" key="1">
    <source>
        <dbReference type="SAM" id="Coils"/>
    </source>
</evidence>
<organism evidence="3 4">
    <name type="scientific">Ditylenchus dipsaci</name>
    <dbReference type="NCBI Taxonomy" id="166011"/>
    <lineage>
        <taxon>Eukaryota</taxon>
        <taxon>Metazoa</taxon>
        <taxon>Ecdysozoa</taxon>
        <taxon>Nematoda</taxon>
        <taxon>Chromadorea</taxon>
        <taxon>Rhabditida</taxon>
        <taxon>Tylenchina</taxon>
        <taxon>Tylenchomorpha</taxon>
        <taxon>Sphaerularioidea</taxon>
        <taxon>Anguinidae</taxon>
        <taxon>Anguininae</taxon>
        <taxon>Ditylenchus</taxon>
    </lineage>
</organism>
<feature type="coiled-coil region" evidence="1">
    <location>
        <begin position="194"/>
        <end position="354"/>
    </location>
</feature>
<dbReference type="Pfam" id="PF16531">
    <property type="entry name" value="SAS-6_N"/>
    <property type="match status" value="1"/>
</dbReference>
<keyword evidence="3" id="KW-1185">Reference proteome</keyword>
<dbReference type="InterPro" id="IPR032396">
    <property type="entry name" value="SAS-6_N"/>
</dbReference>
<feature type="domain" description="Spindle assembly abnormal protein 6 N-terminal" evidence="2">
    <location>
        <begin position="6"/>
        <end position="136"/>
    </location>
</feature>
<evidence type="ECO:0000313" key="3">
    <source>
        <dbReference type="Proteomes" id="UP000887574"/>
    </source>
</evidence>
<reference evidence="4" key="1">
    <citation type="submission" date="2022-11" db="UniProtKB">
        <authorList>
            <consortium name="WormBaseParasite"/>
        </authorList>
    </citation>
    <scope>IDENTIFICATION</scope>
</reference>
<sequence>MSKEKLFDEEIRACINTSSSDSLCSATTISRKIMLRITTNSGFEVEIYDEQNVDFLYSGAFSHSRFKDLRQRQHFTFSIDQAPQKIISFVRDSRQNNMKYIKCTLLGNTDKNQRFCKLELVTRSDFKDMCMMSLELNKLHGDQLNAHLIQFIQKYKQQCEEIPVLKKQFENIQIEHKRMCEEQRLHKKGSAAMMEELHEENDELMGEVRKKAAEAKHAYEQAETQEANLRSLRAYYKTQLVELEKLTEDNEKFAQDLDQCDSECEELQEQLKKSLQQKKKLHRLYKSVDAQLRSCKASSEHYKKRLATSENRCQLLEEEFQRSLESLHTQSRELNEFKRENDVLKIEKTQISIEVSFLGLPTNTYL</sequence>
<protein>
    <submittedName>
        <fullName evidence="4">Spindle assembly abnormal protein 6 N-terminal domain-containing protein</fullName>
    </submittedName>
</protein>
<dbReference type="Proteomes" id="UP000887574">
    <property type="component" value="Unplaced"/>
</dbReference>
<dbReference type="WBParaSite" id="jg1978">
    <property type="protein sequence ID" value="jg1978"/>
    <property type="gene ID" value="jg1978"/>
</dbReference>
<accession>A0A915DGW7</accession>
<evidence type="ECO:0000313" key="4">
    <source>
        <dbReference type="WBParaSite" id="jg1978"/>
    </source>
</evidence>
<evidence type="ECO:0000259" key="2">
    <source>
        <dbReference type="Pfam" id="PF16531"/>
    </source>
</evidence>